<dbReference type="PROSITE" id="PS50005">
    <property type="entry name" value="TPR"/>
    <property type="match status" value="2"/>
</dbReference>
<gene>
    <name evidence="5" type="ORF">T190115A13A_30047</name>
</gene>
<sequence>MKRLLLIILSIYLCFGCKQKQSDENNTKESIAKVLGTMPNASIQEVIAYYYKLKNEVPSIYNFEDENELNTLGYQYLNNGKVKEAIEIFKLLVSEFPEASNPYDSLGEAYLADGNKEKAVKNYEKSLALNPKNINAEDYINRIKYGDYDTSRFYKVYPNHQYLEDLNELGKRLTEVHPNVFKFISEKEFWQKLEEKKKLITEETTFSQFIWYCSEIIANINCSHTSLGYFYQERTMLPIDLRFPLEVRLIKDRLYVVNPLVNKDILKPADEIIAINGLTVNELKAKVYPNISSQGKIETYKKNFLNAHSTSIIPYAFNFPKSYTVTLKKQQKKVVLKKLSSYKSKLGVLPKYLAKKPLDLKYINDKTAVLTIRTFAYYGNKFKEFKQFTDKIFNELKDKNIQNLIIDVRKNGGGSSDAGRYLFRYLAKEPFIYYSKAQFNEKLEEVSPLENSFKENLYFMMDGNGGSTTGHFMSLIKHLKLGTLVGEELGSNQFCTGGQKRLRLPNTGIQYAVARNTYQTTATSLPIDRGVFPDVVITQGIQEYLKEQDTMLKYILEEIKLRE</sequence>
<comment type="caution">
    <text evidence="5">The sequence shown here is derived from an EMBL/GenBank/DDBJ whole genome shotgun (WGS) entry which is preliminary data.</text>
</comment>
<evidence type="ECO:0000256" key="2">
    <source>
        <dbReference type="ARBA" id="ARBA00022803"/>
    </source>
</evidence>
<feature type="repeat" description="TPR" evidence="3">
    <location>
        <begin position="66"/>
        <end position="99"/>
    </location>
</feature>
<keyword evidence="2 3" id="KW-0802">TPR repeat</keyword>
<dbReference type="InterPro" id="IPR019734">
    <property type="entry name" value="TPR_rpt"/>
</dbReference>
<dbReference type="Gene3D" id="1.25.40.10">
    <property type="entry name" value="Tetratricopeptide repeat domain"/>
    <property type="match status" value="1"/>
</dbReference>
<evidence type="ECO:0000313" key="5">
    <source>
        <dbReference type="EMBL" id="CAL2107201.1"/>
    </source>
</evidence>
<accession>A0ABM9PNC6</accession>
<evidence type="ECO:0000256" key="3">
    <source>
        <dbReference type="PROSITE-ProRule" id="PRU00339"/>
    </source>
</evidence>
<name>A0ABM9PNC6_9FLAO</name>
<dbReference type="InterPro" id="IPR029045">
    <property type="entry name" value="ClpP/crotonase-like_dom_sf"/>
</dbReference>
<dbReference type="Proteomes" id="UP001497602">
    <property type="component" value="Unassembled WGS sequence"/>
</dbReference>
<dbReference type="EMBL" id="CAXJRC010000033">
    <property type="protein sequence ID" value="CAL2107201.1"/>
    <property type="molecule type" value="Genomic_DNA"/>
</dbReference>
<evidence type="ECO:0000256" key="1">
    <source>
        <dbReference type="ARBA" id="ARBA00022737"/>
    </source>
</evidence>
<dbReference type="InterPro" id="IPR011990">
    <property type="entry name" value="TPR-like_helical_dom_sf"/>
</dbReference>
<dbReference type="Pfam" id="PF13174">
    <property type="entry name" value="TPR_6"/>
    <property type="match status" value="1"/>
</dbReference>
<dbReference type="Pfam" id="PF03572">
    <property type="entry name" value="Peptidase_S41"/>
    <property type="match status" value="1"/>
</dbReference>
<dbReference type="SMART" id="SM00245">
    <property type="entry name" value="TSPc"/>
    <property type="match status" value="1"/>
</dbReference>
<dbReference type="PANTHER" id="PTHR32060:SF30">
    <property type="entry name" value="CARBOXY-TERMINAL PROCESSING PROTEASE CTPA"/>
    <property type="match status" value="1"/>
</dbReference>
<dbReference type="PROSITE" id="PS50293">
    <property type="entry name" value="TPR_REGION"/>
    <property type="match status" value="1"/>
</dbReference>
<keyword evidence="6" id="KW-1185">Reference proteome</keyword>
<dbReference type="Gene3D" id="3.90.226.10">
    <property type="entry name" value="2-enoyl-CoA Hydratase, Chain A, domain 1"/>
    <property type="match status" value="1"/>
</dbReference>
<dbReference type="RefSeq" id="WP_348738860.1">
    <property type="nucleotide sequence ID" value="NZ_CAXJRC010000033.1"/>
</dbReference>
<feature type="domain" description="Tail specific protease" evidence="4">
    <location>
        <begin position="320"/>
        <end position="538"/>
    </location>
</feature>
<organism evidence="5 6">
    <name type="scientific">Tenacibaculum vairaonense</name>
    <dbReference type="NCBI Taxonomy" id="3137860"/>
    <lineage>
        <taxon>Bacteria</taxon>
        <taxon>Pseudomonadati</taxon>
        <taxon>Bacteroidota</taxon>
        <taxon>Flavobacteriia</taxon>
        <taxon>Flavobacteriales</taxon>
        <taxon>Flavobacteriaceae</taxon>
        <taxon>Tenacibaculum</taxon>
    </lineage>
</organism>
<dbReference type="SUPFAM" id="SSF52096">
    <property type="entry name" value="ClpP/crotonase"/>
    <property type="match status" value="1"/>
</dbReference>
<dbReference type="InterPro" id="IPR005151">
    <property type="entry name" value="Tail-specific_protease"/>
</dbReference>
<dbReference type="SMART" id="SM00028">
    <property type="entry name" value="TPR"/>
    <property type="match status" value="2"/>
</dbReference>
<dbReference type="InterPro" id="IPR013105">
    <property type="entry name" value="TPR_2"/>
</dbReference>
<evidence type="ECO:0000313" key="6">
    <source>
        <dbReference type="Proteomes" id="UP001497602"/>
    </source>
</evidence>
<dbReference type="SUPFAM" id="SSF48452">
    <property type="entry name" value="TPR-like"/>
    <property type="match status" value="1"/>
</dbReference>
<dbReference type="Pfam" id="PF07719">
    <property type="entry name" value="TPR_2"/>
    <property type="match status" value="1"/>
</dbReference>
<evidence type="ECO:0000259" key="4">
    <source>
        <dbReference type="SMART" id="SM00245"/>
    </source>
</evidence>
<dbReference type="PANTHER" id="PTHR32060">
    <property type="entry name" value="TAIL-SPECIFIC PROTEASE"/>
    <property type="match status" value="1"/>
</dbReference>
<protein>
    <submittedName>
        <fullName evidence="5">Tetratricopeptide repeat protein</fullName>
    </submittedName>
</protein>
<feature type="repeat" description="TPR" evidence="3">
    <location>
        <begin position="100"/>
        <end position="133"/>
    </location>
</feature>
<reference evidence="5 6" key="1">
    <citation type="submission" date="2024-05" db="EMBL/GenBank/DDBJ databases">
        <authorList>
            <person name="Duchaud E."/>
        </authorList>
    </citation>
    <scope>NUCLEOTIDE SEQUENCE [LARGE SCALE GENOMIC DNA]</scope>
    <source>
        <strain evidence="5">Ena-SAMPLE-TAB-13-05-2024-13:56:06:370-140305</strain>
    </source>
</reference>
<keyword evidence="1" id="KW-0677">Repeat</keyword>
<proteinExistence type="predicted"/>